<evidence type="ECO:0000256" key="7">
    <source>
        <dbReference type="ARBA" id="ARBA00023198"/>
    </source>
</evidence>
<evidence type="ECO:0000256" key="5">
    <source>
        <dbReference type="ARBA" id="ARBA00022729"/>
    </source>
</evidence>
<dbReference type="GO" id="GO:0006955">
    <property type="term" value="P:immune response"/>
    <property type="evidence" value="ECO:0007669"/>
    <property type="project" value="InterPro"/>
</dbReference>
<feature type="domain" description="Chemokine interleukin-8-like" evidence="8">
    <location>
        <begin position="98"/>
        <end position="158"/>
    </location>
</feature>
<dbReference type="FunFam" id="2.40.50.40:FF:000012">
    <property type="entry name" value="C-C motif chemokine"/>
    <property type="match status" value="1"/>
</dbReference>
<sequence>MGPRRRWVEHGCGAEQCDPAVILHAFLSTDNRPPLKILSFYVFTTLFSSPSLARCILRSLPGRSFNDMAPRSTTLAAALCCFILATLGPGPAECDYANRGCCTSYSRNPVPFRNIVGYKEQTIKENCRMEAIIFYTIKGNAICADEKDEWVKKTLKFLSIKLKRMSKSRLIASGTFQKKPGKLPVQDGSGYLVNSTEVFLNDTRSFY</sequence>
<evidence type="ECO:0000256" key="2">
    <source>
        <dbReference type="ARBA" id="ARBA00022500"/>
    </source>
</evidence>
<dbReference type="EMBL" id="CAJRST010007779">
    <property type="protein sequence ID" value="CAG5896847.1"/>
    <property type="molecule type" value="Genomic_DNA"/>
</dbReference>
<dbReference type="InterPro" id="IPR001811">
    <property type="entry name" value="Chemokine_IL8-like_dom"/>
</dbReference>
<reference evidence="9" key="1">
    <citation type="submission" date="2021-05" db="EMBL/GenBank/DDBJ databases">
        <authorList>
            <person name="Tigano A."/>
        </authorList>
    </citation>
    <scope>NUCLEOTIDE SEQUENCE</scope>
</reference>
<protein>
    <submittedName>
        <fullName evidence="9">(Atlantic silverside) hypothetical protein</fullName>
    </submittedName>
</protein>
<dbReference type="Proteomes" id="UP000677803">
    <property type="component" value="Unassembled WGS sequence"/>
</dbReference>
<keyword evidence="4" id="KW-0964">Secreted</keyword>
<proteinExistence type="predicted"/>
<comment type="subcellular location">
    <subcellularLocation>
        <location evidence="1">Secreted</location>
    </subcellularLocation>
</comment>
<keyword evidence="3" id="KW-0202">Cytokine</keyword>
<dbReference type="AlphaFoldDB" id="A0A8S4AVX1"/>
<dbReference type="InterPro" id="IPR039809">
    <property type="entry name" value="Chemokine_b/g/d"/>
</dbReference>
<keyword evidence="2" id="KW-0145">Chemotaxis</keyword>
<keyword evidence="10" id="KW-1185">Reference proteome</keyword>
<keyword evidence="5" id="KW-0732">Signal</keyword>
<dbReference type="OrthoDB" id="8870994at2759"/>
<evidence type="ECO:0000256" key="6">
    <source>
        <dbReference type="ARBA" id="ARBA00023157"/>
    </source>
</evidence>
<evidence type="ECO:0000313" key="9">
    <source>
        <dbReference type="EMBL" id="CAG5896847.1"/>
    </source>
</evidence>
<evidence type="ECO:0000256" key="1">
    <source>
        <dbReference type="ARBA" id="ARBA00004613"/>
    </source>
</evidence>
<dbReference type="InterPro" id="IPR036048">
    <property type="entry name" value="Interleukin_8-like_sf"/>
</dbReference>
<evidence type="ECO:0000259" key="8">
    <source>
        <dbReference type="SMART" id="SM00199"/>
    </source>
</evidence>
<dbReference type="Gene3D" id="2.40.50.40">
    <property type="match status" value="1"/>
</dbReference>
<dbReference type="SUPFAM" id="SSF54117">
    <property type="entry name" value="Interleukin 8-like chemokines"/>
    <property type="match status" value="1"/>
</dbReference>
<gene>
    <name evidence="9" type="ORF">MMEN_LOCUS7900</name>
</gene>
<keyword evidence="6" id="KW-1015">Disulfide bond</keyword>
<evidence type="ECO:0000256" key="3">
    <source>
        <dbReference type="ARBA" id="ARBA00022514"/>
    </source>
</evidence>
<evidence type="ECO:0000313" key="10">
    <source>
        <dbReference type="Proteomes" id="UP000677803"/>
    </source>
</evidence>
<name>A0A8S4AVX1_9TELE</name>
<dbReference type="GO" id="GO:0006954">
    <property type="term" value="P:inflammatory response"/>
    <property type="evidence" value="ECO:0007669"/>
    <property type="project" value="UniProtKB-KW"/>
</dbReference>
<dbReference type="PANTHER" id="PTHR12015">
    <property type="entry name" value="SMALL INDUCIBLE CYTOKINE A"/>
    <property type="match status" value="1"/>
</dbReference>
<evidence type="ECO:0000256" key="4">
    <source>
        <dbReference type="ARBA" id="ARBA00022525"/>
    </source>
</evidence>
<accession>A0A8S4AVX1</accession>
<dbReference type="Pfam" id="PF00048">
    <property type="entry name" value="IL8"/>
    <property type="match status" value="1"/>
</dbReference>
<dbReference type="GO" id="GO:0005615">
    <property type="term" value="C:extracellular space"/>
    <property type="evidence" value="ECO:0007669"/>
    <property type="project" value="UniProtKB-KW"/>
</dbReference>
<dbReference type="SMART" id="SM00199">
    <property type="entry name" value="SCY"/>
    <property type="match status" value="1"/>
</dbReference>
<dbReference type="GO" id="GO:0008009">
    <property type="term" value="F:chemokine activity"/>
    <property type="evidence" value="ECO:0007669"/>
    <property type="project" value="InterPro"/>
</dbReference>
<keyword evidence="7" id="KW-0395">Inflammatory response</keyword>
<dbReference type="PANTHER" id="PTHR12015:SF108">
    <property type="entry name" value="C-C MOTIF CHEMOKINE 20"/>
    <property type="match status" value="1"/>
</dbReference>
<organism evidence="9 10">
    <name type="scientific">Menidia menidia</name>
    <name type="common">Atlantic silverside</name>
    <dbReference type="NCBI Taxonomy" id="238744"/>
    <lineage>
        <taxon>Eukaryota</taxon>
        <taxon>Metazoa</taxon>
        <taxon>Chordata</taxon>
        <taxon>Craniata</taxon>
        <taxon>Vertebrata</taxon>
        <taxon>Euteleostomi</taxon>
        <taxon>Actinopterygii</taxon>
        <taxon>Neopterygii</taxon>
        <taxon>Teleostei</taxon>
        <taxon>Neoteleostei</taxon>
        <taxon>Acanthomorphata</taxon>
        <taxon>Ovalentaria</taxon>
        <taxon>Atherinomorphae</taxon>
        <taxon>Atheriniformes</taxon>
        <taxon>Atherinopsidae</taxon>
        <taxon>Menidiinae</taxon>
        <taxon>Menidia</taxon>
    </lineage>
</organism>
<comment type="caution">
    <text evidence="9">The sequence shown here is derived from an EMBL/GenBank/DDBJ whole genome shotgun (WGS) entry which is preliminary data.</text>
</comment>